<dbReference type="AlphaFoldDB" id="A0A1W2F5L7"/>
<organism evidence="2 3">
    <name type="scientific">Pedobacter nyackensis</name>
    <dbReference type="NCBI Taxonomy" id="475255"/>
    <lineage>
        <taxon>Bacteria</taxon>
        <taxon>Pseudomonadati</taxon>
        <taxon>Bacteroidota</taxon>
        <taxon>Sphingobacteriia</taxon>
        <taxon>Sphingobacteriales</taxon>
        <taxon>Sphingobacteriaceae</taxon>
        <taxon>Pedobacter</taxon>
    </lineage>
</organism>
<evidence type="ECO:0000313" key="3">
    <source>
        <dbReference type="Proteomes" id="UP000192678"/>
    </source>
</evidence>
<proteinExistence type="predicted"/>
<keyword evidence="3" id="KW-1185">Reference proteome</keyword>
<feature type="region of interest" description="Disordered" evidence="1">
    <location>
        <begin position="26"/>
        <end position="50"/>
    </location>
</feature>
<reference evidence="2 3" key="1">
    <citation type="submission" date="2017-04" db="EMBL/GenBank/DDBJ databases">
        <authorList>
            <person name="Afonso C.L."/>
            <person name="Miller P.J."/>
            <person name="Scott M.A."/>
            <person name="Spackman E."/>
            <person name="Goraichik I."/>
            <person name="Dimitrov K.M."/>
            <person name="Suarez D.L."/>
            <person name="Swayne D.E."/>
        </authorList>
    </citation>
    <scope>NUCLEOTIDE SEQUENCE [LARGE SCALE GENOMIC DNA]</scope>
    <source>
        <strain evidence="2 3">DSM 19625</strain>
    </source>
</reference>
<evidence type="ECO:0000256" key="1">
    <source>
        <dbReference type="SAM" id="MobiDB-lite"/>
    </source>
</evidence>
<accession>A0A1W2F5L7</accession>
<sequence length="50" mass="5744">MRESLNHATKRTDQAHYQDIESVRFSSKLQHQKNRGFTPWPEYGAGTAPA</sequence>
<protein>
    <submittedName>
        <fullName evidence="2">Uncharacterized protein</fullName>
    </submittedName>
</protein>
<dbReference type="EMBL" id="FWYB01000022">
    <property type="protein sequence ID" value="SMD17240.1"/>
    <property type="molecule type" value="Genomic_DNA"/>
</dbReference>
<name>A0A1W2F5L7_9SPHI</name>
<dbReference type="Proteomes" id="UP000192678">
    <property type="component" value="Unassembled WGS sequence"/>
</dbReference>
<dbReference type="STRING" id="475255.SAMN04488101_12229"/>
<evidence type="ECO:0000313" key="2">
    <source>
        <dbReference type="EMBL" id="SMD17240.1"/>
    </source>
</evidence>
<gene>
    <name evidence="2" type="ORF">SAMN04488101_12229</name>
</gene>